<gene>
    <name evidence="2" type="ORF">ALEPTO_LOCUS9687</name>
</gene>
<feature type="region of interest" description="Disordered" evidence="1">
    <location>
        <begin position="331"/>
        <end position="353"/>
    </location>
</feature>
<evidence type="ECO:0000313" key="3">
    <source>
        <dbReference type="Proteomes" id="UP000789508"/>
    </source>
</evidence>
<feature type="non-terminal residue" evidence="2">
    <location>
        <position position="378"/>
    </location>
</feature>
<proteinExistence type="predicted"/>
<name>A0A9N9DMA2_9GLOM</name>
<feature type="region of interest" description="Disordered" evidence="1">
    <location>
        <begin position="359"/>
        <end position="378"/>
    </location>
</feature>
<protein>
    <submittedName>
        <fullName evidence="2">3665_t:CDS:1</fullName>
    </submittedName>
</protein>
<organism evidence="2 3">
    <name type="scientific">Ambispora leptoticha</name>
    <dbReference type="NCBI Taxonomy" id="144679"/>
    <lineage>
        <taxon>Eukaryota</taxon>
        <taxon>Fungi</taxon>
        <taxon>Fungi incertae sedis</taxon>
        <taxon>Mucoromycota</taxon>
        <taxon>Glomeromycotina</taxon>
        <taxon>Glomeromycetes</taxon>
        <taxon>Archaeosporales</taxon>
        <taxon>Ambisporaceae</taxon>
        <taxon>Ambispora</taxon>
    </lineage>
</organism>
<evidence type="ECO:0000256" key="1">
    <source>
        <dbReference type="SAM" id="MobiDB-lite"/>
    </source>
</evidence>
<feature type="region of interest" description="Disordered" evidence="1">
    <location>
        <begin position="154"/>
        <end position="180"/>
    </location>
</feature>
<reference evidence="2" key="1">
    <citation type="submission" date="2021-06" db="EMBL/GenBank/DDBJ databases">
        <authorList>
            <person name="Kallberg Y."/>
            <person name="Tangrot J."/>
            <person name="Rosling A."/>
        </authorList>
    </citation>
    <scope>NUCLEOTIDE SEQUENCE</scope>
    <source>
        <strain evidence="2">FL130A</strain>
    </source>
</reference>
<sequence length="378" mass="42001">MDAYRNSSASTSTNYSKHQTVVNVTTTTTTAAAAPSPKFQRRSGPLIPKTEQIRKLVKQILSKLKKCKKPPSVFTTLPEYYKNTERGKNANSNLVSLLGSSVGTLGGGEEIIMDEHNVYSTDEICDLLIELRDVLVVCKLNGITFGDKVTVFPSPPDSPYSSREPSPTRSRSPSPTRSASSDAAILDRIIQVLGDIVQNDCRYKISMPRPLRPPNSLQIIALDVAFLLIDQNPYSPRWLYELGMTMLSAFIFFEDKLKGKLLSFYGRTLLPQLMACGGTAKNNFWVESGAELNNANNSNLGSNRENRGRIAEHKEKNLIKEHENTGHINITIQDSSKDGYDPPPPVSIEIHSPIDTDTQNQNRFQQQSQSQHQMMSIA</sequence>
<accession>A0A9N9DMA2</accession>
<dbReference type="AlphaFoldDB" id="A0A9N9DMA2"/>
<dbReference type="Proteomes" id="UP000789508">
    <property type="component" value="Unassembled WGS sequence"/>
</dbReference>
<evidence type="ECO:0000313" key="2">
    <source>
        <dbReference type="EMBL" id="CAG8640384.1"/>
    </source>
</evidence>
<feature type="compositionally biased region" description="Low complexity" evidence="1">
    <location>
        <begin position="159"/>
        <end position="180"/>
    </location>
</feature>
<comment type="caution">
    <text evidence="2">The sequence shown here is derived from an EMBL/GenBank/DDBJ whole genome shotgun (WGS) entry which is preliminary data.</text>
</comment>
<keyword evidence="3" id="KW-1185">Reference proteome</keyword>
<dbReference type="EMBL" id="CAJVPS010008087">
    <property type="protein sequence ID" value="CAG8640384.1"/>
    <property type="molecule type" value="Genomic_DNA"/>
</dbReference>
<dbReference type="OrthoDB" id="6270916at2759"/>